<feature type="compositionally biased region" description="Low complexity" evidence="1">
    <location>
        <begin position="61"/>
        <end position="73"/>
    </location>
</feature>
<feature type="compositionally biased region" description="Pro residues" evidence="1">
    <location>
        <begin position="149"/>
        <end position="162"/>
    </location>
</feature>
<feature type="compositionally biased region" description="Polar residues" evidence="1">
    <location>
        <begin position="219"/>
        <end position="231"/>
    </location>
</feature>
<feature type="region of interest" description="Disordered" evidence="1">
    <location>
        <begin position="1"/>
        <end position="296"/>
    </location>
</feature>
<feature type="compositionally biased region" description="Polar residues" evidence="1">
    <location>
        <begin position="190"/>
        <end position="199"/>
    </location>
</feature>
<proteinExistence type="predicted"/>
<gene>
    <name evidence="2" type="ORF">QBC42DRAFT_301241</name>
</gene>
<accession>A0AAV9H9Q6</accession>
<sequence>MPSGGDSNGDGARRAPTAAMAPPPATATTGSTWPLPPSQPPATTQSRQNSVQKTPVRQQKPVPAQGAPQGSAAPRRRPSTGQRSRGLPPQQQRAGPGPQATAPPINRGQAESNFSLPQPPPQRMERRPSASKLDQAQTRREPSVQPQSAQPPRPAPSGPIPAAPGRSGSVQSVQQPSRSGPTVQGARPGTAQQQFNFTERSGPAPSVPPPNPNPGSLSQRTKTPDGNTAAASQVPAIKPLRTGAPHPQTQHQSVLPDELVPVALDLGTSADLSRSRDMSPPPRRKPVNQAPSNLPV</sequence>
<feature type="non-terminal residue" evidence="2">
    <location>
        <position position="296"/>
    </location>
</feature>
<dbReference type="EMBL" id="MU865121">
    <property type="protein sequence ID" value="KAK4457330.1"/>
    <property type="molecule type" value="Genomic_DNA"/>
</dbReference>
<name>A0AAV9H9Q6_9PEZI</name>
<evidence type="ECO:0000313" key="2">
    <source>
        <dbReference type="EMBL" id="KAK4457330.1"/>
    </source>
</evidence>
<feature type="compositionally biased region" description="Low complexity" evidence="1">
    <location>
        <begin position="86"/>
        <end position="104"/>
    </location>
</feature>
<comment type="caution">
    <text evidence="2">The sequence shown here is derived from an EMBL/GenBank/DDBJ whole genome shotgun (WGS) entry which is preliminary data.</text>
</comment>
<reference evidence="2" key="1">
    <citation type="journal article" date="2023" name="Mol. Phylogenet. Evol.">
        <title>Genome-scale phylogeny and comparative genomics of the fungal order Sordariales.</title>
        <authorList>
            <person name="Hensen N."/>
            <person name="Bonometti L."/>
            <person name="Westerberg I."/>
            <person name="Brannstrom I.O."/>
            <person name="Guillou S."/>
            <person name="Cros-Aarteil S."/>
            <person name="Calhoun S."/>
            <person name="Haridas S."/>
            <person name="Kuo A."/>
            <person name="Mondo S."/>
            <person name="Pangilinan J."/>
            <person name="Riley R."/>
            <person name="LaButti K."/>
            <person name="Andreopoulos B."/>
            <person name="Lipzen A."/>
            <person name="Chen C."/>
            <person name="Yan M."/>
            <person name="Daum C."/>
            <person name="Ng V."/>
            <person name="Clum A."/>
            <person name="Steindorff A."/>
            <person name="Ohm R.A."/>
            <person name="Martin F."/>
            <person name="Silar P."/>
            <person name="Natvig D.O."/>
            <person name="Lalanne C."/>
            <person name="Gautier V."/>
            <person name="Ament-Velasquez S.L."/>
            <person name="Kruys A."/>
            <person name="Hutchinson M.I."/>
            <person name="Powell A.J."/>
            <person name="Barry K."/>
            <person name="Miller A.N."/>
            <person name="Grigoriev I.V."/>
            <person name="Debuchy R."/>
            <person name="Gladieux P."/>
            <person name="Hiltunen Thoren M."/>
            <person name="Johannesson H."/>
        </authorList>
    </citation>
    <scope>NUCLEOTIDE SEQUENCE</scope>
    <source>
        <strain evidence="2">PSN324</strain>
    </source>
</reference>
<keyword evidence="3" id="KW-1185">Reference proteome</keyword>
<feature type="compositionally biased region" description="Polar residues" evidence="1">
    <location>
        <begin position="41"/>
        <end position="57"/>
    </location>
</feature>
<feature type="compositionally biased region" description="Polar residues" evidence="1">
    <location>
        <begin position="170"/>
        <end position="182"/>
    </location>
</feature>
<organism evidence="2 3">
    <name type="scientific">Cladorrhinum samala</name>
    <dbReference type="NCBI Taxonomy" id="585594"/>
    <lineage>
        <taxon>Eukaryota</taxon>
        <taxon>Fungi</taxon>
        <taxon>Dikarya</taxon>
        <taxon>Ascomycota</taxon>
        <taxon>Pezizomycotina</taxon>
        <taxon>Sordariomycetes</taxon>
        <taxon>Sordariomycetidae</taxon>
        <taxon>Sordariales</taxon>
        <taxon>Podosporaceae</taxon>
        <taxon>Cladorrhinum</taxon>
    </lineage>
</organism>
<evidence type="ECO:0000313" key="3">
    <source>
        <dbReference type="Proteomes" id="UP001321749"/>
    </source>
</evidence>
<dbReference type="AlphaFoldDB" id="A0AAV9H9Q6"/>
<protein>
    <submittedName>
        <fullName evidence="2">Uncharacterized protein</fullName>
    </submittedName>
</protein>
<reference evidence="2" key="2">
    <citation type="submission" date="2023-06" db="EMBL/GenBank/DDBJ databases">
        <authorList>
            <consortium name="Lawrence Berkeley National Laboratory"/>
            <person name="Mondo S.J."/>
            <person name="Hensen N."/>
            <person name="Bonometti L."/>
            <person name="Westerberg I."/>
            <person name="Brannstrom I.O."/>
            <person name="Guillou S."/>
            <person name="Cros-Aarteil S."/>
            <person name="Calhoun S."/>
            <person name="Haridas S."/>
            <person name="Kuo A."/>
            <person name="Pangilinan J."/>
            <person name="Riley R."/>
            <person name="Labutti K."/>
            <person name="Andreopoulos B."/>
            <person name="Lipzen A."/>
            <person name="Chen C."/>
            <person name="Yanf M."/>
            <person name="Daum C."/>
            <person name="Ng V."/>
            <person name="Clum A."/>
            <person name="Steindorff A."/>
            <person name="Ohm R."/>
            <person name="Martin F."/>
            <person name="Silar P."/>
            <person name="Natvig D."/>
            <person name="Lalanne C."/>
            <person name="Gautier V."/>
            <person name="Ament-Velasquez S.L."/>
            <person name="Kruys A."/>
            <person name="Hutchinson M.I."/>
            <person name="Powell A.J."/>
            <person name="Barry K."/>
            <person name="Miller A.N."/>
            <person name="Grigoriev I.V."/>
            <person name="Debuchy R."/>
            <person name="Gladieux P."/>
            <person name="Thoren M.H."/>
            <person name="Johannesson H."/>
        </authorList>
    </citation>
    <scope>NUCLEOTIDE SEQUENCE</scope>
    <source>
        <strain evidence="2">PSN324</strain>
    </source>
</reference>
<dbReference type="Proteomes" id="UP001321749">
    <property type="component" value="Unassembled WGS sequence"/>
</dbReference>
<evidence type="ECO:0000256" key="1">
    <source>
        <dbReference type="SAM" id="MobiDB-lite"/>
    </source>
</evidence>